<dbReference type="AlphaFoldDB" id="A0A5B0N286"/>
<reference evidence="1 2" key="1">
    <citation type="submission" date="2019-05" db="EMBL/GenBank/DDBJ databases">
        <title>Emergence of the Ug99 lineage of the wheat stem rust pathogen through somatic hybridization.</title>
        <authorList>
            <person name="Li F."/>
            <person name="Upadhyaya N.M."/>
            <person name="Sperschneider J."/>
            <person name="Matny O."/>
            <person name="Nguyen-Phuc H."/>
            <person name="Mago R."/>
            <person name="Raley C."/>
            <person name="Miller M.E."/>
            <person name="Silverstein K.A.T."/>
            <person name="Henningsen E."/>
            <person name="Hirsch C.D."/>
            <person name="Visser B."/>
            <person name="Pretorius Z.A."/>
            <person name="Steffenson B.J."/>
            <person name="Schwessinger B."/>
            <person name="Dodds P.N."/>
            <person name="Figueroa M."/>
        </authorList>
    </citation>
    <scope>NUCLEOTIDE SEQUENCE [LARGE SCALE GENOMIC DNA]</scope>
    <source>
        <strain evidence="1">21-0</strain>
    </source>
</reference>
<keyword evidence="2" id="KW-1185">Reference proteome</keyword>
<proteinExistence type="predicted"/>
<evidence type="ECO:0000313" key="1">
    <source>
        <dbReference type="EMBL" id="KAA1082676.1"/>
    </source>
</evidence>
<dbReference type="OrthoDB" id="2509516at2759"/>
<dbReference type="Proteomes" id="UP000324748">
    <property type="component" value="Unassembled WGS sequence"/>
</dbReference>
<evidence type="ECO:0000313" key="2">
    <source>
        <dbReference type="Proteomes" id="UP000324748"/>
    </source>
</evidence>
<accession>A0A5B0N286</accession>
<name>A0A5B0N286_PUCGR</name>
<dbReference type="EMBL" id="VSWC01000119">
    <property type="protein sequence ID" value="KAA1082676.1"/>
    <property type="molecule type" value="Genomic_DNA"/>
</dbReference>
<sequence length="141" mass="14584">MSALSPLDRSDCENEAQIVYINPAKSATSLKSNRNKKPIETTMLGRAALISLLSCILTINMVTSDGASPKMRLCSAGKVVGDLLEDGSVSRVDANGSPYGAASGSGCQCDTKGLRCPTPPQSGYLPAKTPTTCVELGQSCA</sequence>
<organism evidence="1 2">
    <name type="scientific">Puccinia graminis f. sp. tritici</name>
    <dbReference type="NCBI Taxonomy" id="56615"/>
    <lineage>
        <taxon>Eukaryota</taxon>
        <taxon>Fungi</taxon>
        <taxon>Dikarya</taxon>
        <taxon>Basidiomycota</taxon>
        <taxon>Pucciniomycotina</taxon>
        <taxon>Pucciniomycetes</taxon>
        <taxon>Pucciniales</taxon>
        <taxon>Pucciniaceae</taxon>
        <taxon>Puccinia</taxon>
    </lineage>
</organism>
<protein>
    <submittedName>
        <fullName evidence="1">Uncharacterized protein</fullName>
    </submittedName>
</protein>
<comment type="caution">
    <text evidence="1">The sequence shown here is derived from an EMBL/GenBank/DDBJ whole genome shotgun (WGS) entry which is preliminary data.</text>
</comment>
<gene>
    <name evidence="1" type="ORF">PGT21_010134</name>
</gene>